<name>A0ABT4VAG0_9PSEU</name>
<sequence length="149" mass="16262">MLEYATGANNSALTMQDSGVTSLPPEWRPPYNDDNVKVGEIEPRFDPRETQLVICLTAMRQAGATPIGTCTMYEIDIPSTFEVYPADYDFTAYDARTGNALTSFSIRGDQTAEQSCPGASNLVGNERFGQAIQPDTFAAHVQDLITRTA</sequence>
<dbReference type="Proteomes" id="UP001210380">
    <property type="component" value="Unassembled WGS sequence"/>
</dbReference>
<accession>A0ABT4VAG0</accession>
<evidence type="ECO:0000313" key="1">
    <source>
        <dbReference type="EMBL" id="MDA3630399.1"/>
    </source>
</evidence>
<gene>
    <name evidence="1" type="ORF">OU415_33575</name>
</gene>
<comment type="caution">
    <text evidence="1">The sequence shown here is derived from an EMBL/GenBank/DDBJ whole genome shotgun (WGS) entry which is preliminary data.</text>
</comment>
<protein>
    <submittedName>
        <fullName evidence="1">Uncharacterized protein</fullName>
    </submittedName>
</protein>
<reference evidence="1 2" key="1">
    <citation type="submission" date="2022-11" db="EMBL/GenBank/DDBJ databases">
        <title>Draft genome sequence of Saccharopolyspora sp. WRP15-2 isolated from rhizosphere soils of wild rice in Thailand.</title>
        <authorList>
            <person name="Duangmal K."/>
            <person name="Kammanee S."/>
            <person name="Muangham S."/>
        </authorList>
    </citation>
    <scope>NUCLEOTIDE SEQUENCE [LARGE SCALE GENOMIC DNA]</scope>
    <source>
        <strain evidence="1 2">WRP15-2</strain>
    </source>
</reference>
<keyword evidence="2" id="KW-1185">Reference proteome</keyword>
<dbReference type="RefSeq" id="WP_270953584.1">
    <property type="nucleotide sequence ID" value="NZ_JAQGLA010000099.1"/>
</dbReference>
<evidence type="ECO:0000313" key="2">
    <source>
        <dbReference type="Proteomes" id="UP001210380"/>
    </source>
</evidence>
<organism evidence="1 2">
    <name type="scientific">Saccharopolyspora oryzae</name>
    <dbReference type="NCBI Taxonomy" id="2997343"/>
    <lineage>
        <taxon>Bacteria</taxon>
        <taxon>Bacillati</taxon>
        <taxon>Actinomycetota</taxon>
        <taxon>Actinomycetes</taxon>
        <taxon>Pseudonocardiales</taxon>
        <taxon>Pseudonocardiaceae</taxon>
        <taxon>Saccharopolyspora</taxon>
    </lineage>
</organism>
<proteinExistence type="predicted"/>
<dbReference type="EMBL" id="JAQGLA010000099">
    <property type="protein sequence ID" value="MDA3630399.1"/>
    <property type="molecule type" value="Genomic_DNA"/>
</dbReference>